<accession>A0A7R9QJQ9</accession>
<evidence type="ECO:0000313" key="1">
    <source>
        <dbReference type="EMBL" id="CAD7648128.1"/>
    </source>
</evidence>
<feature type="non-terminal residue" evidence="1">
    <location>
        <position position="163"/>
    </location>
</feature>
<keyword evidence="2" id="KW-1185">Reference proteome</keyword>
<reference evidence="1" key="1">
    <citation type="submission" date="2020-11" db="EMBL/GenBank/DDBJ databases">
        <authorList>
            <person name="Tran Van P."/>
        </authorList>
    </citation>
    <scope>NUCLEOTIDE SEQUENCE</scope>
</reference>
<dbReference type="InterPro" id="IPR029058">
    <property type="entry name" value="AB_hydrolase_fold"/>
</dbReference>
<dbReference type="EMBL" id="OC896832">
    <property type="protein sequence ID" value="CAD7648128.1"/>
    <property type="molecule type" value="Genomic_DNA"/>
</dbReference>
<name>A0A7R9QJQ9_9ACAR</name>
<sequence>MFNGDQKLSLLFSFLMTRISIQSQQLIQTVTGVERSLWERVVAELLIQRVGDPCLALNEVLFAVRSHVHKMQHTIHYSIGGHDMDGHRLKGDVLLIRADQPFVGNVAAKSESRHTVLYDYGFGEIISGKCIVHKLDGNHTTFMANNSYQIYTYITDYLKSDNH</sequence>
<dbReference type="Proteomes" id="UP000759131">
    <property type="component" value="Unassembled WGS sequence"/>
</dbReference>
<organism evidence="1">
    <name type="scientific">Medioppia subpectinata</name>
    <dbReference type="NCBI Taxonomy" id="1979941"/>
    <lineage>
        <taxon>Eukaryota</taxon>
        <taxon>Metazoa</taxon>
        <taxon>Ecdysozoa</taxon>
        <taxon>Arthropoda</taxon>
        <taxon>Chelicerata</taxon>
        <taxon>Arachnida</taxon>
        <taxon>Acari</taxon>
        <taxon>Acariformes</taxon>
        <taxon>Sarcoptiformes</taxon>
        <taxon>Oribatida</taxon>
        <taxon>Brachypylina</taxon>
        <taxon>Oppioidea</taxon>
        <taxon>Oppiidae</taxon>
        <taxon>Medioppia</taxon>
    </lineage>
</organism>
<gene>
    <name evidence="1" type="ORF">OSB1V03_LOCUS21778</name>
</gene>
<evidence type="ECO:0000313" key="2">
    <source>
        <dbReference type="Proteomes" id="UP000759131"/>
    </source>
</evidence>
<dbReference type="EMBL" id="CAJPIZ010042257">
    <property type="protein sequence ID" value="CAG2121832.1"/>
    <property type="molecule type" value="Genomic_DNA"/>
</dbReference>
<protein>
    <submittedName>
        <fullName evidence="1">Uncharacterized protein</fullName>
    </submittedName>
</protein>
<proteinExistence type="predicted"/>
<dbReference type="AlphaFoldDB" id="A0A7R9QJQ9"/>
<dbReference type="OrthoDB" id="6534175at2759"/>
<dbReference type="Gene3D" id="3.40.50.1820">
    <property type="entry name" value="alpha/beta hydrolase"/>
    <property type="match status" value="1"/>
</dbReference>